<dbReference type="PANTHER" id="PTHR24171:SF8">
    <property type="entry name" value="BRCA1-ASSOCIATED RING DOMAIN PROTEIN 1"/>
    <property type="match status" value="1"/>
</dbReference>
<protein>
    <submittedName>
        <fullName evidence="5">Uncharacterized protein</fullName>
    </submittedName>
</protein>
<sequence>MKVYLSMKKIACIIIALMAEAAIYCSQTSTTILTKANNTLCVIRATHKPDSSVDITINAQQNLHDCKKSLETMHDNLGNDDSFDIDIKIAHDILTHCCDQEIIMQDNAHDEVINLTLQGKQEDSHENLLYKAIDADDALQLNSLLDQNAHSNISDLLDRAMLNNNLPAFDILLTKIPSLNDHIDYGQTLMHKAIFRNHIACLSLLVSKGANVDATDSYGYTLLQSAVKNNNIAAATLLLIHGADTLMKDTFGSTVLEYEQTETMKNLVTTMSNPFLSKAYDRRPIVQTVAYVL</sequence>
<evidence type="ECO:0000256" key="1">
    <source>
        <dbReference type="ARBA" id="ARBA00022737"/>
    </source>
</evidence>
<dbReference type="GO" id="GO:0085020">
    <property type="term" value="P:protein K6-linked ubiquitination"/>
    <property type="evidence" value="ECO:0007669"/>
    <property type="project" value="TreeGrafter"/>
</dbReference>
<dbReference type="KEGG" id="cdes:C0J27_00810"/>
<accession>A0A345ZAH5</accession>
<dbReference type="PROSITE" id="PS50297">
    <property type="entry name" value="ANK_REP_REGION"/>
    <property type="match status" value="1"/>
</dbReference>
<keyword evidence="4" id="KW-0732">Signal</keyword>
<dbReference type="GO" id="GO:0004842">
    <property type="term" value="F:ubiquitin-protein transferase activity"/>
    <property type="evidence" value="ECO:0007669"/>
    <property type="project" value="TreeGrafter"/>
</dbReference>
<feature type="signal peptide" evidence="4">
    <location>
        <begin position="1"/>
        <end position="21"/>
    </location>
</feature>
<keyword evidence="6" id="KW-1185">Reference proteome</keyword>
<gene>
    <name evidence="5" type="ORF">C0J27_00810</name>
</gene>
<dbReference type="EMBL" id="CP025544">
    <property type="protein sequence ID" value="AXK60292.1"/>
    <property type="molecule type" value="Genomic_DNA"/>
</dbReference>
<feature type="repeat" description="ANK" evidence="3">
    <location>
        <begin position="218"/>
        <end position="250"/>
    </location>
</feature>
<name>A0A345ZAH5_9BACT</name>
<feature type="repeat" description="ANK" evidence="3">
    <location>
        <begin position="185"/>
        <end position="217"/>
    </location>
</feature>
<dbReference type="Pfam" id="PF12796">
    <property type="entry name" value="Ank_2"/>
    <property type="match status" value="1"/>
</dbReference>
<evidence type="ECO:0000256" key="4">
    <source>
        <dbReference type="SAM" id="SignalP"/>
    </source>
</evidence>
<keyword evidence="1" id="KW-0677">Repeat</keyword>
<dbReference type="SMART" id="SM00248">
    <property type="entry name" value="ANK"/>
    <property type="match status" value="3"/>
</dbReference>
<dbReference type="Gene3D" id="1.25.40.20">
    <property type="entry name" value="Ankyrin repeat-containing domain"/>
    <property type="match status" value="1"/>
</dbReference>
<dbReference type="PROSITE" id="PS50088">
    <property type="entry name" value="ANK_REPEAT"/>
    <property type="match status" value="2"/>
</dbReference>
<evidence type="ECO:0000256" key="2">
    <source>
        <dbReference type="ARBA" id="ARBA00023043"/>
    </source>
</evidence>
<dbReference type="InterPro" id="IPR036770">
    <property type="entry name" value="Ankyrin_rpt-contain_sf"/>
</dbReference>
<proteinExistence type="predicted"/>
<keyword evidence="2 3" id="KW-0040">ANK repeat</keyword>
<dbReference type="SUPFAM" id="SSF48403">
    <property type="entry name" value="Ankyrin repeat"/>
    <property type="match status" value="1"/>
</dbReference>
<organism evidence="5 6">
    <name type="scientific">Candidatus Chromulinivorax destructor</name>
    <dbReference type="NCBI Taxonomy" id="2066483"/>
    <lineage>
        <taxon>Bacteria</taxon>
        <taxon>Candidatus Babelota</taxon>
        <taxon>Candidatus Babeliae</taxon>
        <taxon>Candidatus Babeliales</taxon>
        <taxon>Candidatus Chromulinivoraceae</taxon>
        <taxon>Candidatus Chromulinivorax</taxon>
    </lineage>
</organism>
<evidence type="ECO:0000313" key="5">
    <source>
        <dbReference type="EMBL" id="AXK60292.1"/>
    </source>
</evidence>
<dbReference type="Proteomes" id="UP000254834">
    <property type="component" value="Chromosome"/>
</dbReference>
<evidence type="ECO:0000313" key="6">
    <source>
        <dbReference type="Proteomes" id="UP000254834"/>
    </source>
</evidence>
<evidence type="ECO:0000256" key="3">
    <source>
        <dbReference type="PROSITE-ProRule" id="PRU00023"/>
    </source>
</evidence>
<reference evidence="5 6" key="1">
    <citation type="submission" date="2017-12" db="EMBL/GenBank/DDBJ databases">
        <title>Chromulinavorax destructans is a abundant pathogen of dominant heterotrophic picoflagllates.</title>
        <authorList>
            <person name="Deeg C.M."/>
            <person name="Zimmer M."/>
            <person name="Suttle C.A."/>
        </authorList>
    </citation>
    <scope>NUCLEOTIDE SEQUENCE [LARGE SCALE GENOMIC DNA]</scope>
    <source>
        <strain evidence="5 6">SeV1</strain>
    </source>
</reference>
<dbReference type="InterPro" id="IPR002110">
    <property type="entry name" value="Ankyrin_rpt"/>
</dbReference>
<dbReference type="PANTHER" id="PTHR24171">
    <property type="entry name" value="ANKYRIN REPEAT DOMAIN-CONTAINING PROTEIN 39-RELATED"/>
    <property type="match status" value="1"/>
</dbReference>
<feature type="chain" id="PRO_5016905424" evidence="4">
    <location>
        <begin position="22"/>
        <end position="293"/>
    </location>
</feature>
<dbReference type="AlphaFoldDB" id="A0A345ZAH5"/>
<dbReference type="OrthoDB" id="5657095at2"/>